<dbReference type="AlphaFoldDB" id="A0A7X5X417"/>
<dbReference type="EMBL" id="JAALLH010000001">
    <property type="protein sequence ID" value="NIY65485.1"/>
    <property type="molecule type" value="Genomic_DNA"/>
</dbReference>
<reference evidence="1 2" key="1">
    <citation type="submission" date="2020-02" db="EMBL/GenBank/DDBJ databases">
        <title>Streptomyces malaysiensis DSM14702 (JHCC583434, PFL_A843) Genome sequencing and assembly.</title>
        <authorList>
            <person name="Samborskyy M."/>
        </authorList>
    </citation>
    <scope>NUCLEOTIDE SEQUENCE [LARGE SCALE GENOMIC DNA]</scope>
    <source>
        <strain evidence="1 2">DSM 14702</strain>
    </source>
</reference>
<evidence type="ECO:0000313" key="2">
    <source>
        <dbReference type="Proteomes" id="UP000536624"/>
    </source>
</evidence>
<sequence>MVRSGCGGPGRVRHRLVFANESGRCYQPPDDSVPSGNGVRPLVGELCDQNSSRPVSTCSSSDILGLLPARPSTWSTPSASADQTPNFTARMPHSREGVDDQFGCDHDCVGDDARAQPVCETGAHKVAGRPVGSNAQMRECCATRASVWTARW</sequence>
<protein>
    <submittedName>
        <fullName evidence="1">Uncharacterized protein</fullName>
    </submittedName>
</protein>
<name>A0A7X5X417_STRMQ</name>
<evidence type="ECO:0000313" key="1">
    <source>
        <dbReference type="EMBL" id="NIY65485.1"/>
    </source>
</evidence>
<organism evidence="1 2">
    <name type="scientific">Streptomyces malaysiensis</name>
    <dbReference type="NCBI Taxonomy" id="92644"/>
    <lineage>
        <taxon>Bacteria</taxon>
        <taxon>Bacillati</taxon>
        <taxon>Actinomycetota</taxon>
        <taxon>Actinomycetes</taxon>
        <taxon>Kitasatosporales</taxon>
        <taxon>Streptomycetaceae</taxon>
        <taxon>Streptomyces</taxon>
        <taxon>Streptomyces violaceusniger group</taxon>
    </lineage>
</organism>
<proteinExistence type="predicted"/>
<accession>A0A7X5X417</accession>
<comment type="caution">
    <text evidence="1">The sequence shown here is derived from an EMBL/GenBank/DDBJ whole genome shotgun (WGS) entry which is preliminary data.</text>
</comment>
<dbReference type="Proteomes" id="UP000536624">
    <property type="component" value="Unassembled WGS sequence"/>
</dbReference>
<gene>
    <name evidence="1" type="ORF">SMALB_3481</name>
</gene>